<keyword evidence="10 12" id="KW-0807">Transducer</keyword>
<dbReference type="FunFam" id="1.20.1070.10:FF:000109">
    <property type="entry name" value="Leukotriene B4 receptor"/>
    <property type="match status" value="1"/>
</dbReference>
<dbReference type="PRINTS" id="PR00237">
    <property type="entry name" value="GPCRRHODOPSN"/>
</dbReference>
<keyword evidence="6 12" id="KW-0297">G-protein coupled receptor</keyword>
<keyword evidence="8 12" id="KW-0675">Receptor</keyword>
<evidence type="ECO:0000256" key="12">
    <source>
        <dbReference type="RuleBase" id="RU000688"/>
    </source>
</evidence>
<evidence type="ECO:0000256" key="5">
    <source>
        <dbReference type="ARBA" id="ARBA00022989"/>
    </source>
</evidence>
<feature type="transmembrane region" description="Helical" evidence="13">
    <location>
        <begin position="59"/>
        <end position="82"/>
    </location>
</feature>
<evidence type="ECO:0000256" key="9">
    <source>
        <dbReference type="ARBA" id="ARBA00023180"/>
    </source>
</evidence>
<dbReference type="Proteomes" id="UP001221898">
    <property type="component" value="Unassembled WGS sequence"/>
</dbReference>
<dbReference type="GO" id="GO:0007204">
    <property type="term" value="P:positive regulation of cytosolic calcium ion concentration"/>
    <property type="evidence" value="ECO:0007669"/>
    <property type="project" value="TreeGrafter"/>
</dbReference>
<gene>
    <name evidence="15" type="ORF">AAFF_G00293790</name>
</gene>
<proteinExistence type="inferred from homology"/>
<feature type="transmembrane region" description="Helical" evidence="13">
    <location>
        <begin position="135"/>
        <end position="155"/>
    </location>
</feature>
<dbReference type="PROSITE" id="PS50262">
    <property type="entry name" value="G_PROTEIN_RECEP_F1_2"/>
    <property type="match status" value="1"/>
</dbReference>
<feature type="domain" description="G-protein coupled receptors family 1 profile" evidence="14">
    <location>
        <begin position="38"/>
        <end position="289"/>
    </location>
</feature>
<evidence type="ECO:0000256" key="13">
    <source>
        <dbReference type="SAM" id="Phobius"/>
    </source>
</evidence>
<organism evidence="15 16">
    <name type="scientific">Aldrovandia affinis</name>
    <dbReference type="NCBI Taxonomy" id="143900"/>
    <lineage>
        <taxon>Eukaryota</taxon>
        <taxon>Metazoa</taxon>
        <taxon>Chordata</taxon>
        <taxon>Craniata</taxon>
        <taxon>Vertebrata</taxon>
        <taxon>Euteleostomi</taxon>
        <taxon>Actinopterygii</taxon>
        <taxon>Neopterygii</taxon>
        <taxon>Teleostei</taxon>
        <taxon>Notacanthiformes</taxon>
        <taxon>Halosauridae</taxon>
        <taxon>Aldrovandia</taxon>
    </lineage>
</organism>
<dbReference type="SUPFAM" id="SSF81321">
    <property type="entry name" value="Family A G protein-coupled receptor-like"/>
    <property type="match status" value="1"/>
</dbReference>
<dbReference type="AlphaFoldDB" id="A0AAD7R962"/>
<evidence type="ECO:0000313" key="16">
    <source>
        <dbReference type="Proteomes" id="UP001221898"/>
    </source>
</evidence>
<evidence type="ECO:0000256" key="4">
    <source>
        <dbReference type="ARBA" id="ARBA00022692"/>
    </source>
</evidence>
<feature type="transmembrane region" description="Helical" evidence="13">
    <location>
        <begin position="94"/>
        <end position="115"/>
    </location>
</feature>
<accession>A0AAD7R962</accession>
<feature type="transmembrane region" description="Helical" evidence="13">
    <location>
        <begin position="20"/>
        <end position="47"/>
    </location>
</feature>
<keyword evidence="5 13" id="KW-1133">Transmembrane helix</keyword>
<evidence type="ECO:0000256" key="10">
    <source>
        <dbReference type="ARBA" id="ARBA00023224"/>
    </source>
</evidence>
<dbReference type="GO" id="GO:0004974">
    <property type="term" value="F:leukotriene receptor activity"/>
    <property type="evidence" value="ECO:0007669"/>
    <property type="project" value="UniProtKB-ARBA"/>
</dbReference>
<keyword evidence="16" id="KW-1185">Reference proteome</keyword>
<dbReference type="PANTHER" id="PTHR24225">
    <property type="entry name" value="CHEMOTACTIC RECEPTOR"/>
    <property type="match status" value="1"/>
</dbReference>
<dbReference type="GO" id="GO:0004875">
    <property type="term" value="F:complement receptor activity"/>
    <property type="evidence" value="ECO:0007669"/>
    <property type="project" value="TreeGrafter"/>
</dbReference>
<feature type="transmembrane region" description="Helical" evidence="13">
    <location>
        <begin position="189"/>
        <end position="211"/>
    </location>
</feature>
<keyword evidence="7 13" id="KW-0472">Membrane</keyword>
<evidence type="ECO:0000256" key="6">
    <source>
        <dbReference type="ARBA" id="ARBA00023040"/>
    </source>
</evidence>
<dbReference type="EMBL" id="JAINUG010000411">
    <property type="protein sequence ID" value="KAJ8372204.1"/>
    <property type="molecule type" value="Genomic_DNA"/>
</dbReference>
<dbReference type="InterPro" id="IPR017452">
    <property type="entry name" value="GPCR_Rhodpsn_7TM"/>
</dbReference>
<dbReference type="InterPro" id="IPR000826">
    <property type="entry name" value="Formyl_rcpt-rel"/>
</dbReference>
<dbReference type="PROSITE" id="PS00237">
    <property type="entry name" value="G_PROTEIN_RECEP_F1_1"/>
    <property type="match status" value="1"/>
</dbReference>
<comment type="caution">
    <text evidence="15">The sequence shown here is derived from an EMBL/GenBank/DDBJ whole genome shotgun (WGS) entry which is preliminary data.</text>
</comment>
<comment type="similarity">
    <text evidence="12">Belongs to the G-protein coupled receptor 1 family.</text>
</comment>
<dbReference type="GO" id="GO:0005886">
    <property type="term" value="C:plasma membrane"/>
    <property type="evidence" value="ECO:0007669"/>
    <property type="project" value="UniProtKB-SubCell"/>
</dbReference>
<dbReference type="PANTHER" id="PTHR24225:SF72">
    <property type="entry name" value="G-PROTEIN COUPLED RECEPTORS FAMILY 1 PROFILE DOMAIN-CONTAINING PROTEIN-RELATED"/>
    <property type="match status" value="1"/>
</dbReference>
<dbReference type="GO" id="GO:0007200">
    <property type="term" value="P:phospholipase C-activating G protein-coupled receptor signaling pathway"/>
    <property type="evidence" value="ECO:0007669"/>
    <property type="project" value="TreeGrafter"/>
</dbReference>
<dbReference type="InterPro" id="IPR000276">
    <property type="entry name" value="GPCR_Rhodpsn"/>
</dbReference>
<keyword evidence="3" id="KW-0597">Phosphoprotein</keyword>
<comment type="similarity">
    <text evidence="11">Belongs to the chemokine-like receptor (CMKLR) family.</text>
</comment>
<protein>
    <recommendedName>
        <fullName evidence="14">G-protein coupled receptors family 1 profile domain-containing protein</fullName>
    </recommendedName>
</protein>
<evidence type="ECO:0000256" key="1">
    <source>
        <dbReference type="ARBA" id="ARBA00004651"/>
    </source>
</evidence>
<keyword evidence="9" id="KW-0325">Glycoprotein</keyword>
<evidence type="ECO:0000256" key="3">
    <source>
        <dbReference type="ARBA" id="ARBA00022553"/>
    </source>
</evidence>
<feature type="transmembrane region" description="Helical" evidence="13">
    <location>
        <begin position="270"/>
        <end position="291"/>
    </location>
</feature>
<comment type="subcellular location">
    <subcellularLocation>
        <location evidence="1">Cell membrane</location>
        <topology evidence="1">Multi-pass membrane protein</topology>
    </subcellularLocation>
</comment>
<evidence type="ECO:0000256" key="8">
    <source>
        <dbReference type="ARBA" id="ARBA00023170"/>
    </source>
</evidence>
<name>A0AAD7R962_9TELE</name>
<reference evidence="15" key="1">
    <citation type="journal article" date="2023" name="Science">
        <title>Genome structures resolve the early diversification of teleost fishes.</title>
        <authorList>
            <person name="Parey E."/>
            <person name="Louis A."/>
            <person name="Montfort J."/>
            <person name="Bouchez O."/>
            <person name="Roques C."/>
            <person name="Iampietro C."/>
            <person name="Lluch J."/>
            <person name="Castinel A."/>
            <person name="Donnadieu C."/>
            <person name="Desvignes T."/>
            <person name="Floi Bucao C."/>
            <person name="Jouanno E."/>
            <person name="Wen M."/>
            <person name="Mejri S."/>
            <person name="Dirks R."/>
            <person name="Jansen H."/>
            <person name="Henkel C."/>
            <person name="Chen W.J."/>
            <person name="Zahm M."/>
            <person name="Cabau C."/>
            <person name="Klopp C."/>
            <person name="Thompson A.W."/>
            <person name="Robinson-Rechavi M."/>
            <person name="Braasch I."/>
            <person name="Lecointre G."/>
            <person name="Bobe J."/>
            <person name="Postlethwait J.H."/>
            <person name="Berthelot C."/>
            <person name="Roest Crollius H."/>
            <person name="Guiguen Y."/>
        </authorList>
    </citation>
    <scope>NUCLEOTIDE SEQUENCE</scope>
    <source>
        <strain evidence="15">NC1722</strain>
    </source>
</reference>
<evidence type="ECO:0000256" key="2">
    <source>
        <dbReference type="ARBA" id="ARBA00022475"/>
    </source>
</evidence>
<evidence type="ECO:0000259" key="14">
    <source>
        <dbReference type="PROSITE" id="PS50262"/>
    </source>
</evidence>
<keyword evidence="4 12" id="KW-0812">Transmembrane</keyword>
<dbReference type="Pfam" id="PF00001">
    <property type="entry name" value="7tm_1"/>
    <property type="match status" value="1"/>
</dbReference>
<feature type="transmembrane region" description="Helical" evidence="13">
    <location>
        <begin position="223"/>
        <end position="250"/>
    </location>
</feature>
<keyword evidence="2" id="KW-1003">Cell membrane</keyword>
<dbReference type="Gene3D" id="1.20.1070.10">
    <property type="entry name" value="Rhodopsin 7-helix transmembrane proteins"/>
    <property type="match status" value="1"/>
</dbReference>
<evidence type="ECO:0000313" key="15">
    <source>
        <dbReference type="EMBL" id="KAJ8372204.1"/>
    </source>
</evidence>
<sequence>MNGSSTSLDDETEPELWAGGMAVVCVILVLSFLVGAPGNLLVIWTILRHVKQRSHTVVLILHLATADLLALATLPLWVYALARSWVFGEAACKATVYVINACMYVSVFAITLMSVERFVTVRYPFVSVAWRKRRLLSKVLLVLWAAAFLLSAPVIPTQVLDEADGRAQCLFRLYSSDGQEAACLLLETLVGFAVPFTVLVVCYSCVCSRIASMNLASKRKSTLLIGSVVLAFGLCWTPHHAGNVLSLVGIAAGRWRPDVADRLEEARATMALVAGALAFISSSVNPLLYVFAARSFRSSLRDTGIQKLFRHISSSATGERTKELSFVSKRQSSQKESAVLGADSSTQIDGLLTLCESVPT</sequence>
<evidence type="ECO:0000256" key="7">
    <source>
        <dbReference type="ARBA" id="ARBA00023136"/>
    </source>
</evidence>
<dbReference type="GO" id="GO:0006954">
    <property type="term" value="P:inflammatory response"/>
    <property type="evidence" value="ECO:0007669"/>
    <property type="project" value="TreeGrafter"/>
</dbReference>
<evidence type="ECO:0000256" key="11">
    <source>
        <dbReference type="ARBA" id="ARBA00025736"/>
    </source>
</evidence>